<dbReference type="EMBL" id="OX336137">
    <property type="protein sequence ID" value="CAI2718301.1"/>
    <property type="molecule type" value="Genomic_DNA"/>
</dbReference>
<feature type="compositionally biased region" description="Low complexity" evidence="1">
    <location>
        <begin position="103"/>
        <end position="113"/>
    </location>
</feature>
<evidence type="ECO:0000313" key="4">
    <source>
        <dbReference type="Proteomes" id="UP001157733"/>
    </source>
</evidence>
<proteinExistence type="predicted"/>
<keyword evidence="4" id="KW-1185">Reference proteome</keyword>
<feature type="compositionally biased region" description="Low complexity" evidence="1">
    <location>
        <begin position="141"/>
        <end position="159"/>
    </location>
</feature>
<feature type="compositionally biased region" description="Polar residues" evidence="1">
    <location>
        <begin position="209"/>
        <end position="227"/>
    </location>
</feature>
<feature type="region of interest" description="Disordered" evidence="1">
    <location>
        <begin position="93"/>
        <end position="227"/>
    </location>
</feature>
<dbReference type="RefSeq" id="WP_282011204.1">
    <property type="nucleotide sequence ID" value="NZ_OX336137.1"/>
</dbReference>
<feature type="domain" description="Flagellar hook-length control protein-like C-terminal" evidence="2">
    <location>
        <begin position="499"/>
        <end position="565"/>
    </location>
</feature>
<evidence type="ECO:0000259" key="2">
    <source>
        <dbReference type="Pfam" id="PF02120"/>
    </source>
</evidence>
<name>A0ABN8W3U6_9BACT</name>
<dbReference type="Proteomes" id="UP001157733">
    <property type="component" value="Chromosome"/>
</dbReference>
<gene>
    <name evidence="3" type="ORF">NSPWAT_1442</name>
</gene>
<organism evidence="3 4">
    <name type="scientific">Nitrospina watsonii</name>
    <dbReference type="NCBI Taxonomy" id="1323948"/>
    <lineage>
        <taxon>Bacteria</taxon>
        <taxon>Pseudomonadati</taxon>
        <taxon>Nitrospinota/Tectimicrobiota group</taxon>
        <taxon>Nitrospinota</taxon>
        <taxon>Nitrospinia</taxon>
        <taxon>Nitrospinales</taxon>
        <taxon>Nitrospinaceae</taxon>
        <taxon>Nitrospina</taxon>
    </lineage>
</organism>
<sequence length="601" mass="65360">MVSGNPSSQILKILSPQNLSLKLEALKLEAFAQAFKPGDTLEGRVMQVLARGRAVVQFNGKPVLIELDQALRTGQRLTAQVEQTTPSPVLKLLRLHSPPPAPQQDTPATKTPPSSDVTATLSRLAVHKESRLSPSLPSKPAEAGSTSNANASAGKKAPAIQHPATSGAAGNLSKPGNENSHPSKPAVESHPAGPSRSHSGAEPAVSPRGNRSSSLPGIVTRLSSQGSQPVAAEHVLTRQDLQRLQLEPNVRALLQTVRVQDAGTLIARSGSGEVTVPVPYAALFRAGDPVVATPRPVQNGFFLEANPSEQEVRPVTPQLIKPVIAARQPLGDMIYDLRKVIQEFAALQDSKIDPELIGKLRDTLRLLHPPKGEGIEASRLQEMVDRSGIQFEGKVKNLLLQGDGADRLNRLQFDLKGQLLELASKMEEAALKPGTAATRPLHEILQTVQRAVQNIEFHQLSNQFSKQEQLPQLLPVPHSLFEGESDFRIYVRHEGEDGQGASSKNKETYNLVFLLEMTTLGPLRIDTQVRQEGVSVSIQGENPAVIEFIQARIPEWETRMQAMGFPARVTTSLKQHIDREVPDIMSEWVIQEPARLVDIET</sequence>
<accession>A0ABN8W3U6</accession>
<protein>
    <submittedName>
        <fullName evidence="3">Flg_hook domain-containing protein</fullName>
    </submittedName>
</protein>
<reference evidence="3 4" key="1">
    <citation type="submission" date="2022-09" db="EMBL/GenBank/DDBJ databases">
        <authorList>
            <person name="Kop L."/>
        </authorList>
    </citation>
    <scope>NUCLEOTIDE SEQUENCE [LARGE SCALE GENOMIC DNA]</scope>
    <source>
        <strain evidence="3 4">347</strain>
    </source>
</reference>
<dbReference type="Pfam" id="PF02120">
    <property type="entry name" value="Flg_hook"/>
    <property type="match status" value="1"/>
</dbReference>
<evidence type="ECO:0000256" key="1">
    <source>
        <dbReference type="SAM" id="MobiDB-lite"/>
    </source>
</evidence>
<dbReference type="InterPro" id="IPR021136">
    <property type="entry name" value="Flagellar_hook_control-like_C"/>
</dbReference>
<evidence type="ECO:0000313" key="3">
    <source>
        <dbReference type="EMBL" id="CAI2718301.1"/>
    </source>
</evidence>